<dbReference type="InterPro" id="IPR038973">
    <property type="entry name" value="MutL/Mlh/Pms-like"/>
</dbReference>
<comment type="caution">
    <text evidence="3">The sequence shown here is derived from an EMBL/GenBank/DDBJ whole genome shotgun (WGS) entry which is preliminary data.</text>
</comment>
<dbReference type="InterPro" id="IPR014790">
    <property type="entry name" value="MutL_C"/>
</dbReference>
<evidence type="ECO:0000256" key="1">
    <source>
        <dbReference type="SAM" id="MobiDB-lite"/>
    </source>
</evidence>
<dbReference type="Pfam" id="PF08676">
    <property type="entry name" value="MutL_C"/>
    <property type="match status" value="1"/>
</dbReference>
<dbReference type="CDD" id="cd00782">
    <property type="entry name" value="MutL_Trans"/>
    <property type="match status" value="1"/>
</dbReference>
<sequence>FSSEIAESLMENETSGKGTDIFALLGTPGISRTSTKFQYVFLNGRFIRDKFVSHAIKEAYRGSLEPDRFPVVFVFIQMPYEDYDVNVHPTKIEVRFFNANLVHSEILAALREKLLATNLETQVKLPSEAHATAEAKLSAQGYKSQKIADAMADFFKKHRPIQTQQQLDFRKAAGPKTSVRTTGRKTHGPQYHIKPHWQREFIQIHDSFIVAEADDGFIIIDQHALHERILYEELQKRIKVSKLESQK</sequence>
<organism evidence="3">
    <name type="scientific">marine sediment metagenome</name>
    <dbReference type="NCBI Taxonomy" id="412755"/>
    <lineage>
        <taxon>unclassified sequences</taxon>
        <taxon>metagenomes</taxon>
        <taxon>ecological metagenomes</taxon>
    </lineage>
</organism>
<dbReference type="Pfam" id="PF01119">
    <property type="entry name" value="DNA_mis_repair"/>
    <property type="match status" value="1"/>
</dbReference>
<dbReference type="SUPFAM" id="SSF54211">
    <property type="entry name" value="Ribosomal protein S5 domain 2-like"/>
    <property type="match status" value="1"/>
</dbReference>
<dbReference type="GO" id="GO:0006298">
    <property type="term" value="P:mismatch repair"/>
    <property type="evidence" value="ECO:0007669"/>
    <property type="project" value="InterPro"/>
</dbReference>
<dbReference type="AlphaFoldDB" id="X1I823"/>
<dbReference type="PANTHER" id="PTHR10073:SF12">
    <property type="entry name" value="DNA MISMATCH REPAIR PROTEIN MLH1"/>
    <property type="match status" value="1"/>
</dbReference>
<name>X1I823_9ZZZZ</name>
<dbReference type="GO" id="GO:0140664">
    <property type="term" value="F:ATP-dependent DNA damage sensor activity"/>
    <property type="evidence" value="ECO:0007669"/>
    <property type="project" value="InterPro"/>
</dbReference>
<dbReference type="InterPro" id="IPR014721">
    <property type="entry name" value="Ribsml_uS5_D2-typ_fold_subgr"/>
</dbReference>
<dbReference type="GO" id="GO:0032300">
    <property type="term" value="C:mismatch repair complex"/>
    <property type="evidence" value="ECO:0007669"/>
    <property type="project" value="InterPro"/>
</dbReference>
<feature type="non-terminal residue" evidence="3">
    <location>
        <position position="247"/>
    </location>
</feature>
<dbReference type="PANTHER" id="PTHR10073">
    <property type="entry name" value="DNA MISMATCH REPAIR PROTEIN MLH, PMS, MUTL"/>
    <property type="match status" value="1"/>
</dbReference>
<dbReference type="GO" id="GO:0016887">
    <property type="term" value="F:ATP hydrolysis activity"/>
    <property type="evidence" value="ECO:0007669"/>
    <property type="project" value="InterPro"/>
</dbReference>
<feature type="domain" description="DNA mismatch repair protein S5" evidence="2">
    <location>
        <begin position="1"/>
        <end position="115"/>
    </location>
</feature>
<evidence type="ECO:0000259" key="2">
    <source>
        <dbReference type="SMART" id="SM01340"/>
    </source>
</evidence>
<dbReference type="GO" id="GO:0005524">
    <property type="term" value="F:ATP binding"/>
    <property type="evidence" value="ECO:0007669"/>
    <property type="project" value="InterPro"/>
</dbReference>
<dbReference type="GO" id="GO:0030983">
    <property type="term" value="F:mismatched DNA binding"/>
    <property type="evidence" value="ECO:0007669"/>
    <property type="project" value="InterPro"/>
</dbReference>
<accession>X1I823</accession>
<dbReference type="EMBL" id="BARU01037804">
    <property type="protein sequence ID" value="GAH77857.1"/>
    <property type="molecule type" value="Genomic_DNA"/>
</dbReference>
<dbReference type="Gene3D" id="3.30.230.10">
    <property type="match status" value="1"/>
</dbReference>
<evidence type="ECO:0000313" key="3">
    <source>
        <dbReference type="EMBL" id="GAH77857.1"/>
    </source>
</evidence>
<dbReference type="InterPro" id="IPR042120">
    <property type="entry name" value="MutL_C_dimsub"/>
</dbReference>
<feature type="non-terminal residue" evidence="3">
    <location>
        <position position="1"/>
    </location>
</feature>
<dbReference type="SMART" id="SM01340">
    <property type="entry name" value="DNA_mis_repair"/>
    <property type="match status" value="1"/>
</dbReference>
<dbReference type="InterPro" id="IPR037198">
    <property type="entry name" value="MutL_C_sf"/>
</dbReference>
<dbReference type="InterPro" id="IPR020568">
    <property type="entry name" value="Ribosomal_Su5_D2-typ_SF"/>
</dbReference>
<dbReference type="SUPFAM" id="SSF118116">
    <property type="entry name" value="DNA mismatch repair protein MutL"/>
    <property type="match status" value="1"/>
</dbReference>
<gene>
    <name evidence="3" type="ORF">S03H2_58842</name>
</gene>
<proteinExistence type="predicted"/>
<dbReference type="Gene3D" id="3.30.1540.20">
    <property type="entry name" value="MutL, C-terminal domain, dimerisation subdomain"/>
    <property type="match status" value="1"/>
</dbReference>
<feature type="region of interest" description="Disordered" evidence="1">
    <location>
        <begin position="167"/>
        <end position="191"/>
    </location>
</feature>
<dbReference type="InterPro" id="IPR013507">
    <property type="entry name" value="DNA_mismatch_S5_2-like"/>
</dbReference>
<reference evidence="3" key="1">
    <citation type="journal article" date="2014" name="Front. Microbiol.">
        <title>High frequency of phylogenetically diverse reductive dehalogenase-homologous genes in deep subseafloor sedimentary metagenomes.</title>
        <authorList>
            <person name="Kawai M."/>
            <person name="Futagami T."/>
            <person name="Toyoda A."/>
            <person name="Takaki Y."/>
            <person name="Nishi S."/>
            <person name="Hori S."/>
            <person name="Arai W."/>
            <person name="Tsubouchi T."/>
            <person name="Morono Y."/>
            <person name="Uchiyama I."/>
            <person name="Ito T."/>
            <person name="Fujiyama A."/>
            <person name="Inagaki F."/>
            <person name="Takami H."/>
        </authorList>
    </citation>
    <scope>NUCLEOTIDE SEQUENCE</scope>
    <source>
        <strain evidence="3">Expedition CK06-06</strain>
    </source>
</reference>
<protein>
    <recommendedName>
        <fullName evidence="2">DNA mismatch repair protein S5 domain-containing protein</fullName>
    </recommendedName>
</protein>